<reference evidence="1" key="1">
    <citation type="submission" date="2019-08" db="EMBL/GenBank/DDBJ databases">
        <title>Genome sequence of Clostridiales bacterium MT110.</title>
        <authorList>
            <person name="Cao J."/>
        </authorList>
    </citation>
    <scope>NUCLEOTIDE SEQUENCE</scope>
    <source>
        <strain evidence="1">MT110</strain>
    </source>
</reference>
<proteinExistence type="predicted"/>
<protein>
    <submittedName>
        <fullName evidence="1">PhnD/SsuA/transferrin family substrate-binding protein</fullName>
    </submittedName>
</protein>
<sequence length="362" mass="37704">MKLSKKLFIIGLVILLAVQLSGCGAKSAEGSAEGNPTASSDVQKDPITGEIYPDQINIGVIEGGPESAILIQENYFSGIGVKVNAVTYSAGTDINNAVVSGDVDVASFGSSPIALGIASGIDYKVVFAPYVQGGNIEALVVKNDLGIRSVADLKGKTIAAPFGTTSHYALLNALELAGLGPNDATLLDMGGQDIVAAWTRGDIDAAYIWSPALDECSKSGSIITNDGELAAQGVLIPEIAVASTAFSEKYPTLVSQYVKALLDVYGLVKGDSEKATQAVADWEGISVENAKGQVDDNIWVSGEEQLSADYLGTAEKKGKLAVTLKTIADFHQSQGNISKAPESKTFEDAIDPSFVELALQIK</sequence>
<accession>A0ACD1A6L0</accession>
<evidence type="ECO:0000313" key="2">
    <source>
        <dbReference type="Proteomes" id="UP000594014"/>
    </source>
</evidence>
<dbReference type="Proteomes" id="UP000594014">
    <property type="component" value="Chromosome"/>
</dbReference>
<name>A0ACD1A6L0_9FIRM</name>
<evidence type="ECO:0000313" key="1">
    <source>
        <dbReference type="EMBL" id="QOX62018.1"/>
    </source>
</evidence>
<organism evidence="1 2">
    <name type="scientific">Anoxybacterium hadale</name>
    <dbReference type="NCBI Taxonomy" id="3408580"/>
    <lineage>
        <taxon>Bacteria</taxon>
        <taxon>Bacillati</taxon>
        <taxon>Bacillota</taxon>
        <taxon>Clostridia</taxon>
        <taxon>Peptostreptococcales</taxon>
        <taxon>Anaerovoracaceae</taxon>
        <taxon>Anoxybacterium</taxon>
    </lineage>
</organism>
<gene>
    <name evidence="1" type="ORF">FRZ06_00945</name>
</gene>
<dbReference type="EMBL" id="CP042469">
    <property type="protein sequence ID" value="QOX62018.1"/>
    <property type="molecule type" value="Genomic_DNA"/>
</dbReference>
<keyword evidence="2" id="KW-1185">Reference proteome</keyword>